<dbReference type="InterPro" id="IPR038404">
    <property type="entry name" value="TRAP_DctP_sf"/>
</dbReference>
<dbReference type="GO" id="GO:0055085">
    <property type="term" value="P:transmembrane transport"/>
    <property type="evidence" value="ECO:0007669"/>
    <property type="project" value="InterPro"/>
</dbReference>
<comment type="caution">
    <text evidence="5">The sequence shown here is derived from an EMBL/GenBank/DDBJ whole genome shotgun (WGS) entry which is preliminary data.</text>
</comment>
<keyword evidence="2 4" id="KW-0732">Signal</keyword>
<protein>
    <submittedName>
        <fullName evidence="5">TRAP transporter substrate-binding protein</fullName>
    </submittedName>
</protein>
<evidence type="ECO:0000256" key="3">
    <source>
        <dbReference type="ARBA" id="ARBA00022764"/>
    </source>
</evidence>
<dbReference type="GO" id="GO:0042597">
    <property type="term" value="C:periplasmic space"/>
    <property type="evidence" value="ECO:0007669"/>
    <property type="project" value="UniProtKB-SubCell"/>
</dbReference>
<evidence type="ECO:0000256" key="1">
    <source>
        <dbReference type="ARBA" id="ARBA00004418"/>
    </source>
</evidence>
<dbReference type="InterPro" id="IPR018389">
    <property type="entry name" value="DctP_fam"/>
</dbReference>
<dbReference type="Pfam" id="PF03480">
    <property type="entry name" value="DctP"/>
    <property type="match status" value="1"/>
</dbReference>
<feature type="signal peptide" evidence="4">
    <location>
        <begin position="1"/>
        <end position="31"/>
    </location>
</feature>
<dbReference type="Gene3D" id="3.40.190.170">
    <property type="entry name" value="Bacterial extracellular solute-binding protein, family 7"/>
    <property type="match status" value="1"/>
</dbReference>
<evidence type="ECO:0000256" key="4">
    <source>
        <dbReference type="SAM" id="SignalP"/>
    </source>
</evidence>
<dbReference type="CDD" id="cd13603">
    <property type="entry name" value="PBP2_TRAP_Siap_TeaA_like"/>
    <property type="match status" value="1"/>
</dbReference>
<dbReference type="NCBIfam" id="NF037995">
    <property type="entry name" value="TRAP_S1"/>
    <property type="match status" value="1"/>
</dbReference>
<keyword evidence="6" id="KW-1185">Reference proteome</keyword>
<evidence type="ECO:0000313" key="6">
    <source>
        <dbReference type="Proteomes" id="UP001220964"/>
    </source>
</evidence>
<dbReference type="EMBL" id="JARGYC010000013">
    <property type="protein sequence ID" value="MDF0600470.1"/>
    <property type="molecule type" value="Genomic_DNA"/>
</dbReference>
<dbReference type="RefSeq" id="WP_275566613.1">
    <property type="nucleotide sequence ID" value="NZ_JARGYC010000013.1"/>
</dbReference>
<dbReference type="Proteomes" id="UP001220964">
    <property type="component" value="Unassembled WGS sequence"/>
</dbReference>
<feature type="chain" id="PRO_5042209017" evidence="4">
    <location>
        <begin position="32"/>
        <end position="346"/>
    </location>
</feature>
<organism evidence="5 6">
    <name type="scientific">Psychromarinibacter sediminicola</name>
    <dbReference type="NCBI Taxonomy" id="3033385"/>
    <lineage>
        <taxon>Bacteria</taxon>
        <taxon>Pseudomonadati</taxon>
        <taxon>Pseudomonadota</taxon>
        <taxon>Alphaproteobacteria</taxon>
        <taxon>Rhodobacterales</taxon>
        <taxon>Paracoccaceae</taxon>
        <taxon>Psychromarinibacter</taxon>
    </lineage>
</organism>
<dbReference type="PANTHER" id="PTHR33376">
    <property type="match status" value="1"/>
</dbReference>
<comment type="subcellular location">
    <subcellularLocation>
        <location evidence="1">Periplasm</location>
    </subcellularLocation>
</comment>
<dbReference type="AlphaFoldDB" id="A0AAE3T7M4"/>
<accession>A0AAE3T7M4</accession>
<sequence>MFATTIGAWTRRAAFGLGLAAVAGLALPAAADARTLSLGLNNNPDDFIADGFRFFAQRVEELTDGALEVEIFWSTQLGGAREMVQGVAVGSIDMQMDVIELLVTFEPKIGVLSLPLVFRDRQHFAKFLGSDVFAEMLDGLEAKGIVFPDRAGLQDPELAANWVRPYDRGLVSTRPIFTPDDLDGFKLRMYESEIPVKSWEALGASVQIVPWPDVYTSLATGVVDGLTGTITDNYEWKHFDHAKYWTNVHEYFQMMHPWMSKITWDSLTPAEQDAIDQAAREASFEFARLMQVANDNAAREAQEEAGVSIILPPIGPWIEKMGPTHTEFEERGLVPAGIVERIQAIE</sequence>
<proteinExistence type="predicted"/>
<gene>
    <name evidence="5" type="ORF">P1J78_06990</name>
</gene>
<evidence type="ECO:0000313" key="5">
    <source>
        <dbReference type="EMBL" id="MDF0600470.1"/>
    </source>
</evidence>
<dbReference type="PANTHER" id="PTHR33376:SF4">
    <property type="entry name" value="SIALIC ACID-BINDING PERIPLASMIC PROTEIN SIAP"/>
    <property type="match status" value="1"/>
</dbReference>
<keyword evidence="3" id="KW-0574">Periplasm</keyword>
<name>A0AAE3T7M4_9RHOB</name>
<reference evidence="5" key="1">
    <citation type="submission" date="2023-03" db="EMBL/GenBank/DDBJ databases">
        <title>Multiphase analysis and comparison of six strains from genera Psychromarinibacter, Lutimaribacter, and Maritimibacter, including a novel species: Psychromarinibacter sediminicola sp. nov.</title>
        <authorList>
            <person name="Wang Y.-H."/>
            <person name="Ye M.-Q."/>
            <person name="Du Z.-J."/>
        </authorList>
    </citation>
    <scope>NUCLEOTIDE SEQUENCE</scope>
    <source>
        <strain evidence="5">C21-152</strain>
    </source>
</reference>
<evidence type="ECO:0000256" key="2">
    <source>
        <dbReference type="ARBA" id="ARBA00022729"/>
    </source>
</evidence>